<evidence type="ECO:0000256" key="6">
    <source>
        <dbReference type="ARBA" id="ARBA00022840"/>
    </source>
</evidence>
<feature type="domain" description="ABC transporter" evidence="9">
    <location>
        <begin position="6"/>
        <end position="241"/>
    </location>
</feature>
<sequence length="515" mass="57418">MEEYIIEMLNITKEFPGIIANDNITLQLKKGEIHALLGENGAGKSTLMSVLFGLYQAEKGEIKKNGKPVKINNPNDANALGIGMVHQHFKLVENFTVLDNIILGIEPNKMGFLQRKAAKEKILKLSEQYRLKVTPDALIEKISVGMQQRVEILKMLYRENDILIFDEPTAVLTPQEIDELMSIMKGFAKEGKSILFITHKLNEIMAVADRCTVLRKGKCIGTVNIKDTTKEELSRMMVGRDITFKVEKRDAKPGKVVLSVKNASVQSKSHKGTVVKNVSFDVRAGEIVCLAGIEGNGQTQFVSALTGLEKLSSGSITLCGKDITKSSIRARSQAGMSHIPEDRHKHGLVLDYSLEENFVLQSYWKPQFQHFKFIKRNEVRSYAEKLIDQYDVRSGQGPITITRSMSGGNQQKAIIAREIDKEHELLVAVQPTRGLDVGAIEYIHKQLIAIRDAGKAVLLVSLEIEEVMNVSDRILVMYEGEIVGELNPKEVSVQELGLYMSGAKRNTSKEVKNAE</sequence>
<keyword evidence="5" id="KW-0547">Nucleotide-binding</keyword>
<evidence type="ECO:0000256" key="3">
    <source>
        <dbReference type="ARBA" id="ARBA00022475"/>
    </source>
</evidence>
<evidence type="ECO:0000256" key="7">
    <source>
        <dbReference type="ARBA" id="ARBA00022967"/>
    </source>
</evidence>
<dbReference type="RefSeq" id="WP_137699073.1">
    <property type="nucleotide sequence ID" value="NZ_CP061336.1"/>
</dbReference>
<dbReference type="Proteomes" id="UP000306409">
    <property type="component" value="Chromosome"/>
</dbReference>
<evidence type="ECO:0000256" key="8">
    <source>
        <dbReference type="ARBA" id="ARBA00023136"/>
    </source>
</evidence>
<reference evidence="10 11" key="1">
    <citation type="submission" date="2020-09" db="EMBL/GenBank/DDBJ databases">
        <title>Characterization and genome sequencing of Ruminiclostridium sp. nov. MA18.</title>
        <authorList>
            <person name="Rettenmaier R."/>
            <person name="Kowollik M.-L."/>
            <person name="Liebl W."/>
            <person name="Zverlov V."/>
        </authorList>
    </citation>
    <scope>NUCLEOTIDE SEQUENCE [LARGE SCALE GENOMIC DNA]</scope>
    <source>
        <strain evidence="10 11">MA18</strain>
    </source>
</reference>
<keyword evidence="8" id="KW-0472">Membrane</keyword>
<dbReference type="InterPro" id="IPR003593">
    <property type="entry name" value="AAA+_ATPase"/>
</dbReference>
<evidence type="ECO:0000313" key="10">
    <source>
        <dbReference type="EMBL" id="QNU67931.1"/>
    </source>
</evidence>
<dbReference type="InterPro" id="IPR017871">
    <property type="entry name" value="ABC_transporter-like_CS"/>
</dbReference>
<dbReference type="SUPFAM" id="SSF52540">
    <property type="entry name" value="P-loop containing nucleoside triphosphate hydrolases"/>
    <property type="match status" value="2"/>
</dbReference>
<dbReference type="PROSITE" id="PS00211">
    <property type="entry name" value="ABC_TRANSPORTER_1"/>
    <property type="match status" value="2"/>
</dbReference>
<dbReference type="GO" id="GO:0016887">
    <property type="term" value="F:ATP hydrolysis activity"/>
    <property type="evidence" value="ECO:0007669"/>
    <property type="project" value="InterPro"/>
</dbReference>
<feature type="domain" description="ABC transporter" evidence="9">
    <location>
        <begin position="260"/>
        <end position="504"/>
    </location>
</feature>
<dbReference type="FunFam" id="3.40.50.300:FF:000127">
    <property type="entry name" value="Ribose import ATP-binding protein RbsA"/>
    <property type="match status" value="1"/>
</dbReference>
<dbReference type="InterPro" id="IPR050107">
    <property type="entry name" value="ABC_carbohydrate_import_ATPase"/>
</dbReference>
<dbReference type="SMART" id="SM00382">
    <property type="entry name" value="AAA"/>
    <property type="match status" value="1"/>
</dbReference>
<dbReference type="CDD" id="cd03215">
    <property type="entry name" value="ABC_Carb_Monos_II"/>
    <property type="match status" value="1"/>
</dbReference>
<keyword evidence="6 10" id="KW-0067">ATP-binding</keyword>
<evidence type="ECO:0000256" key="4">
    <source>
        <dbReference type="ARBA" id="ARBA00022737"/>
    </source>
</evidence>
<dbReference type="PANTHER" id="PTHR43790:SF4">
    <property type="entry name" value="GUANOSINE IMPORT ATP-BINDING PROTEIN NUPO"/>
    <property type="match status" value="1"/>
</dbReference>
<organism evidence="10 11">
    <name type="scientific">Ruminiclostridium herbifermentans</name>
    <dbReference type="NCBI Taxonomy" id="2488810"/>
    <lineage>
        <taxon>Bacteria</taxon>
        <taxon>Bacillati</taxon>
        <taxon>Bacillota</taxon>
        <taxon>Clostridia</taxon>
        <taxon>Eubacteriales</taxon>
        <taxon>Oscillospiraceae</taxon>
        <taxon>Ruminiclostridium</taxon>
    </lineage>
</organism>
<dbReference type="InterPro" id="IPR003439">
    <property type="entry name" value="ABC_transporter-like_ATP-bd"/>
</dbReference>
<proteinExistence type="predicted"/>
<dbReference type="Pfam" id="PF00005">
    <property type="entry name" value="ABC_tran"/>
    <property type="match status" value="2"/>
</dbReference>
<keyword evidence="11" id="KW-1185">Reference proteome</keyword>
<dbReference type="Gene3D" id="3.40.50.300">
    <property type="entry name" value="P-loop containing nucleotide triphosphate hydrolases"/>
    <property type="match status" value="2"/>
</dbReference>
<dbReference type="CDD" id="cd03216">
    <property type="entry name" value="ABC_Carb_Monos_I"/>
    <property type="match status" value="1"/>
</dbReference>
<dbReference type="EMBL" id="CP061336">
    <property type="protein sequence ID" value="QNU67931.1"/>
    <property type="molecule type" value="Genomic_DNA"/>
</dbReference>
<evidence type="ECO:0000256" key="2">
    <source>
        <dbReference type="ARBA" id="ARBA00022448"/>
    </source>
</evidence>
<dbReference type="PANTHER" id="PTHR43790">
    <property type="entry name" value="CARBOHYDRATE TRANSPORT ATP-BINDING PROTEIN MG119-RELATED"/>
    <property type="match status" value="1"/>
</dbReference>
<keyword evidence="4" id="KW-0677">Repeat</keyword>
<dbReference type="GO" id="GO:0005524">
    <property type="term" value="F:ATP binding"/>
    <property type="evidence" value="ECO:0007669"/>
    <property type="project" value="UniProtKB-KW"/>
</dbReference>
<dbReference type="OrthoDB" id="9771863at2"/>
<comment type="subcellular location">
    <subcellularLocation>
        <location evidence="1">Cell membrane</location>
        <topology evidence="1">Peripheral membrane protein</topology>
    </subcellularLocation>
</comment>
<keyword evidence="7" id="KW-1278">Translocase</keyword>
<evidence type="ECO:0000256" key="1">
    <source>
        <dbReference type="ARBA" id="ARBA00004202"/>
    </source>
</evidence>
<accession>A0A4U7JAY4</accession>
<dbReference type="InterPro" id="IPR027417">
    <property type="entry name" value="P-loop_NTPase"/>
</dbReference>
<evidence type="ECO:0000313" key="11">
    <source>
        <dbReference type="Proteomes" id="UP000306409"/>
    </source>
</evidence>
<dbReference type="KEGG" id="rher:EHE19_005660"/>
<keyword evidence="3" id="KW-1003">Cell membrane</keyword>
<gene>
    <name evidence="10" type="ORF">EHE19_005660</name>
</gene>
<dbReference type="GO" id="GO:0005886">
    <property type="term" value="C:plasma membrane"/>
    <property type="evidence" value="ECO:0007669"/>
    <property type="project" value="UniProtKB-SubCell"/>
</dbReference>
<protein>
    <submittedName>
        <fullName evidence="10">ABC transporter ATP-binding protein</fullName>
    </submittedName>
</protein>
<dbReference type="AlphaFoldDB" id="A0A4U7JAY4"/>
<evidence type="ECO:0000256" key="5">
    <source>
        <dbReference type="ARBA" id="ARBA00022741"/>
    </source>
</evidence>
<keyword evidence="2" id="KW-0813">Transport</keyword>
<name>A0A4U7JAY4_9FIRM</name>
<dbReference type="PROSITE" id="PS50893">
    <property type="entry name" value="ABC_TRANSPORTER_2"/>
    <property type="match status" value="2"/>
</dbReference>
<evidence type="ECO:0000259" key="9">
    <source>
        <dbReference type="PROSITE" id="PS50893"/>
    </source>
</evidence>